<reference evidence="1 2" key="1">
    <citation type="submission" date="2018-06" db="EMBL/GenBank/DDBJ databases">
        <title>Comparative genomics reveals the genomic features of Rhizophagus irregularis, R. cerebriforme, R. diaphanum and Gigaspora rosea, and their symbiotic lifestyle signature.</title>
        <authorList>
            <person name="Morin E."/>
            <person name="San Clemente H."/>
            <person name="Chen E.C.H."/>
            <person name="De La Providencia I."/>
            <person name="Hainaut M."/>
            <person name="Kuo A."/>
            <person name="Kohler A."/>
            <person name="Murat C."/>
            <person name="Tang N."/>
            <person name="Roy S."/>
            <person name="Loubradou J."/>
            <person name="Henrissat B."/>
            <person name="Grigoriev I.V."/>
            <person name="Corradi N."/>
            <person name="Roux C."/>
            <person name="Martin F.M."/>
        </authorList>
    </citation>
    <scope>NUCLEOTIDE SEQUENCE [LARGE SCALE GENOMIC DNA]</scope>
    <source>
        <strain evidence="1 2">DAOM 227022</strain>
    </source>
</reference>
<dbReference type="Proteomes" id="UP000265703">
    <property type="component" value="Unassembled WGS sequence"/>
</dbReference>
<evidence type="ECO:0000313" key="1">
    <source>
        <dbReference type="EMBL" id="RIA81665.1"/>
    </source>
</evidence>
<feature type="non-terminal residue" evidence="1">
    <location>
        <position position="117"/>
    </location>
</feature>
<protein>
    <submittedName>
        <fullName evidence="1">Uncharacterized protein</fullName>
    </submittedName>
</protein>
<comment type="caution">
    <text evidence="1">The sequence shown here is derived from an EMBL/GenBank/DDBJ whole genome shotgun (WGS) entry which is preliminary data.</text>
</comment>
<organism evidence="1 2">
    <name type="scientific">Glomus cerebriforme</name>
    <dbReference type="NCBI Taxonomy" id="658196"/>
    <lineage>
        <taxon>Eukaryota</taxon>
        <taxon>Fungi</taxon>
        <taxon>Fungi incertae sedis</taxon>
        <taxon>Mucoromycota</taxon>
        <taxon>Glomeromycotina</taxon>
        <taxon>Glomeromycetes</taxon>
        <taxon>Glomerales</taxon>
        <taxon>Glomeraceae</taxon>
        <taxon>Glomus</taxon>
    </lineage>
</organism>
<keyword evidence="2" id="KW-1185">Reference proteome</keyword>
<proteinExistence type="predicted"/>
<sequence>MNFVFKHFKHNSLKLESQRKKKNFFVRIWVYSCICTRADVYIKIFFTDFTILKRYRLGSIEWFGKLKLFKHYSLSPSISDQLLYQYNYVLYCIYLIGSRAHGKDQNFIKVWLNPIFY</sequence>
<gene>
    <name evidence="1" type="ORF">C1645_789891</name>
</gene>
<name>A0A397SBJ8_9GLOM</name>
<dbReference type="AlphaFoldDB" id="A0A397SBJ8"/>
<accession>A0A397SBJ8</accession>
<dbReference type="EMBL" id="QKYT01000760">
    <property type="protein sequence ID" value="RIA81665.1"/>
    <property type="molecule type" value="Genomic_DNA"/>
</dbReference>
<evidence type="ECO:0000313" key="2">
    <source>
        <dbReference type="Proteomes" id="UP000265703"/>
    </source>
</evidence>